<dbReference type="AlphaFoldDB" id="A0A6S7FP34"/>
<accession>A0A6S7FP34</accession>
<dbReference type="Proteomes" id="UP001152795">
    <property type="component" value="Unassembled WGS sequence"/>
</dbReference>
<evidence type="ECO:0000313" key="2">
    <source>
        <dbReference type="Proteomes" id="UP001152795"/>
    </source>
</evidence>
<keyword evidence="2" id="KW-1185">Reference proteome</keyword>
<name>A0A6S7FP34_PARCT</name>
<reference evidence="1" key="1">
    <citation type="submission" date="2020-04" db="EMBL/GenBank/DDBJ databases">
        <authorList>
            <person name="Alioto T."/>
            <person name="Alioto T."/>
            <person name="Gomez Garrido J."/>
        </authorList>
    </citation>
    <scope>NUCLEOTIDE SEQUENCE</scope>
    <source>
        <strain evidence="1">A484AB</strain>
    </source>
</reference>
<dbReference type="EMBL" id="CACRXK020000132">
    <property type="protein sequence ID" value="CAB3978673.1"/>
    <property type="molecule type" value="Genomic_DNA"/>
</dbReference>
<comment type="caution">
    <text evidence="1">The sequence shown here is derived from an EMBL/GenBank/DDBJ whole genome shotgun (WGS) entry which is preliminary data.</text>
</comment>
<protein>
    <submittedName>
        <fullName evidence="1">Uncharacterized protein</fullName>
    </submittedName>
</protein>
<organism evidence="1 2">
    <name type="scientific">Paramuricea clavata</name>
    <name type="common">Red gorgonian</name>
    <name type="synonym">Violescent sea-whip</name>
    <dbReference type="NCBI Taxonomy" id="317549"/>
    <lineage>
        <taxon>Eukaryota</taxon>
        <taxon>Metazoa</taxon>
        <taxon>Cnidaria</taxon>
        <taxon>Anthozoa</taxon>
        <taxon>Octocorallia</taxon>
        <taxon>Malacalcyonacea</taxon>
        <taxon>Plexauridae</taxon>
        <taxon>Paramuricea</taxon>
    </lineage>
</organism>
<sequence>MEVYHGHPNTYTIKDSAGEPIIGRFYEQELYSAEGREPDFKIEKVLRRRTVKGYSIMEDAEDYDDIELEERQESYPQYDDMDYHDLLSNFDELTNRLQREVKYGSDPLAATDLNNELSYVKKLMEERGTAQTTFTEGEEGTVNITGPSWCTAVDFVEDPNNLLPDVLDVFDESFNTDWSDIEERLDRLKKFTTLQRKKDFEN</sequence>
<evidence type="ECO:0000313" key="1">
    <source>
        <dbReference type="EMBL" id="CAB3978673.1"/>
    </source>
</evidence>
<gene>
    <name evidence="1" type="ORF">PACLA_8A046506</name>
</gene>
<proteinExistence type="predicted"/>